<dbReference type="Pfam" id="PF03915">
    <property type="entry name" value="AIP3"/>
    <property type="match status" value="1"/>
</dbReference>
<dbReference type="GO" id="GO:0051286">
    <property type="term" value="C:cell tip"/>
    <property type="evidence" value="ECO:0007669"/>
    <property type="project" value="TreeGrafter"/>
</dbReference>
<dbReference type="SMART" id="SM00806">
    <property type="entry name" value="AIP3"/>
    <property type="match status" value="1"/>
</dbReference>
<feature type="region of interest" description="Disordered" evidence="3">
    <location>
        <begin position="790"/>
        <end position="842"/>
    </location>
</feature>
<feature type="compositionally biased region" description="Pro residues" evidence="3">
    <location>
        <begin position="214"/>
        <end position="223"/>
    </location>
</feature>
<name>A0AAV0AFJ4_PHAPC</name>
<dbReference type="InterPro" id="IPR005613">
    <property type="entry name" value="AIP3_C"/>
</dbReference>
<evidence type="ECO:0000259" key="4">
    <source>
        <dbReference type="SMART" id="SM00806"/>
    </source>
</evidence>
<dbReference type="Pfam" id="PF23153">
    <property type="entry name" value="Aip3p_Bud6_N"/>
    <property type="match status" value="1"/>
</dbReference>
<evidence type="ECO:0000256" key="2">
    <source>
        <dbReference type="SAM" id="Coils"/>
    </source>
</evidence>
<feature type="compositionally biased region" description="Acidic residues" evidence="3">
    <location>
        <begin position="820"/>
        <end position="832"/>
    </location>
</feature>
<dbReference type="GO" id="GO:0005519">
    <property type="term" value="F:cytoskeletal regulatory protein binding"/>
    <property type="evidence" value="ECO:0007669"/>
    <property type="project" value="InterPro"/>
</dbReference>
<dbReference type="InterPro" id="IPR051825">
    <property type="entry name" value="SRCIN1"/>
</dbReference>
<feature type="compositionally biased region" description="Polar residues" evidence="3">
    <location>
        <begin position="160"/>
        <end position="171"/>
    </location>
</feature>
<feature type="compositionally biased region" description="Low complexity" evidence="3">
    <location>
        <begin position="833"/>
        <end position="842"/>
    </location>
</feature>
<evidence type="ECO:0000313" key="5">
    <source>
        <dbReference type="EMBL" id="CAH7666893.1"/>
    </source>
</evidence>
<evidence type="ECO:0000256" key="3">
    <source>
        <dbReference type="SAM" id="MobiDB-lite"/>
    </source>
</evidence>
<feature type="coiled-coil region" evidence="2">
    <location>
        <begin position="566"/>
        <end position="600"/>
    </location>
</feature>
<dbReference type="Gene3D" id="1.20.58.1540">
    <property type="entry name" value="Actin interacting protein 3, C-terminal domain"/>
    <property type="match status" value="1"/>
</dbReference>
<dbReference type="PANTHER" id="PTHR22741:SF10">
    <property type="entry name" value="COILED-COIL DOMAIN-CONTAINING PROTEIN CG32809"/>
    <property type="match status" value="1"/>
</dbReference>
<comment type="caution">
    <text evidence="5">The sequence shown here is derived from an EMBL/GenBank/DDBJ whole genome shotgun (WGS) entry which is preliminary data.</text>
</comment>
<gene>
    <name evidence="5" type="ORF">PPACK8108_LOCUS1259</name>
</gene>
<evidence type="ECO:0000256" key="1">
    <source>
        <dbReference type="ARBA" id="ARBA00023054"/>
    </source>
</evidence>
<keyword evidence="1 2" id="KW-0175">Coiled coil</keyword>
<feature type="domain" description="Actin interacting protein 3 C-terminal" evidence="4">
    <location>
        <begin position="331"/>
        <end position="782"/>
    </location>
</feature>
<evidence type="ECO:0000313" key="6">
    <source>
        <dbReference type="Proteomes" id="UP001153365"/>
    </source>
</evidence>
<dbReference type="PANTHER" id="PTHR22741">
    <property type="entry name" value="P140CAP/SNIP-RELATED"/>
    <property type="match status" value="1"/>
</dbReference>
<dbReference type="AlphaFoldDB" id="A0AAV0AFJ4"/>
<dbReference type="GO" id="GO:0005737">
    <property type="term" value="C:cytoplasm"/>
    <property type="evidence" value="ECO:0007669"/>
    <property type="project" value="TreeGrafter"/>
</dbReference>
<dbReference type="InterPro" id="IPR056279">
    <property type="entry name" value="Aip3p_Bud6_N"/>
</dbReference>
<keyword evidence="6" id="KW-1185">Reference proteome</keyword>
<accession>A0AAV0AFJ4</accession>
<protein>
    <submittedName>
        <fullName evidence="5">Actin interacting protein 3-domain-containing protein</fullName>
    </submittedName>
</protein>
<feature type="compositionally biased region" description="Low complexity" evidence="3">
    <location>
        <begin position="172"/>
        <end position="182"/>
    </location>
</feature>
<dbReference type="InterPro" id="IPR022782">
    <property type="entry name" value="AIP3-like_C"/>
</dbReference>
<feature type="region of interest" description="Disordered" evidence="3">
    <location>
        <begin position="134"/>
        <end position="234"/>
    </location>
</feature>
<dbReference type="Proteomes" id="UP001153365">
    <property type="component" value="Unassembled WGS sequence"/>
</dbReference>
<sequence length="842" mass="92507">MQHILIYDDQIWIQTSVNPLASSHMESTVTRLLVATKQLLESLTDWSHGRIDEGAVSDIYVRLGNEFNSASLAFSREGIDMSDLNSVPDDLRVCLEAALSEDATPATLDQHLPQIRQIVVHLLQGLKAKQAKWRAAKRQQEMESSQSSSNSTAIRPGSSRDFSSGSYPNPNSRTSSRTLSSVRSREDLRRVVVSSSSGDHYRGQGPRAVVSPPLGQPTQPPTIPEHIKSSPPNPGMITGLPASPRSDQTSLSQASSLEALRKTDMLQRRASKRFSTYTYNKIASSASPHKRNEGQSGIGLGIILSPSPQLLRANSAKSGSALSQNEHPTIFLQLGRDVKKAKLDSSPTIASLRVLFMDRFQYSPGSDDFPTIYLRDPKSGIQYQLEDMNDVKDRIVLSLNIDALDQVKTHIDSGMSSLTREIKELKSTIVALRRQSIPPPSISFTNAARQVLQRVNSEVQSQSAIETVPSTVLPNAKPGNANSSVQHDPAVSPSDIKLQQFSGIFKDQFNQVQSLRRELGVLRQLYGTFTGDTKDMLVKLRTQSEQVKQIAASKVSSTRTFIDSGKAKVESKSQDLVTKIESLQDTVEDLKQDVTSRKIRPKPNAMSSVSQSISAVEAELEEFTNFLSTVKPSWKKSWEDELQNIVDEQQLLNYQEDLAKDLKEDLEAVASLFGHVKDYIDARKTSKAKVKEFIPPVGFGSSTSGLRGGLDTVMMEVKSIEPDATVRLKAIEAAEKLREKKIKEVGMDDEFATELAGFVGERKLKMTGGTEEVERIRSLKSEQALKAMATANLANDSKETGPGKESSPTNSQSPEGNQADGDEESKENEEQEPAAVVEAEQS</sequence>
<dbReference type="EMBL" id="CALTRL010000174">
    <property type="protein sequence ID" value="CAH7666893.1"/>
    <property type="molecule type" value="Genomic_DNA"/>
</dbReference>
<reference evidence="5" key="1">
    <citation type="submission" date="2022-06" db="EMBL/GenBank/DDBJ databases">
        <authorList>
            <consortium name="SYNGENTA / RWTH Aachen University"/>
        </authorList>
    </citation>
    <scope>NUCLEOTIDE SEQUENCE</scope>
</reference>
<organism evidence="5 6">
    <name type="scientific">Phakopsora pachyrhizi</name>
    <name type="common">Asian soybean rust disease fungus</name>
    <dbReference type="NCBI Taxonomy" id="170000"/>
    <lineage>
        <taxon>Eukaryota</taxon>
        <taxon>Fungi</taxon>
        <taxon>Dikarya</taxon>
        <taxon>Basidiomycota</taxon>
        <taxon>Pucciniomycotina</taxon>
        <taxon>Pucciniomycetes</taxon>
        <taxon>Pucciniales</taxon>
        <taxon>Phakopsoraceae</taxon>
        <taxon>Phakopsora</taxon>
    </lineage>
</organism>
<feature type="region of interest" description="Disordered" evidence="3">
    <location>
        <begin position="471"/>
        <end position="491"/>
    </location>
</feature>
<feature type="compositionally biased region" description="Polar residues" evidence="3">
    <location>
        <begin position="806"/>
        <end position="816"/>
    </location>
</feature>
<dbReference type="GO" id="GO:0030010">
    <property type="term" value="P:establishment of cell polarity"/>
    <property type="evidence" value="ECO:0007669"/>
    <property type="project" value="TreeGrafter"/>
</dbReference>
<proteinExistence type="predicted"/>